<evidence type="ECO:0000259" key="2">
    <source>
        <dbReference type="Pfam" id="PF00266"/>
    </source>
</evidence>
<keyword evidence="3" id="KW-0808">Transferase</keyword>
<name>A0ABT2VJ40_9ALTE</name>
<keyword evidence="1" id="KW-0663">Pyridoxal phosphate</keyword>
<evidence type="ECO:0000256" key="1">
    <source>
        <dbReference type="ARBA" id="ARBA00022898"/>
    </source>
</evidence>
<proteinExistence type="predicted"/>
<dbReference type="Gene3D" id="3.40.640.10">
    <property type="entry name" value="Type I PLP-dependent aspartate aminotransferase-like (Major domain)"/>
    <property type="match status" value="1"/>
</dbReference>
<dbReference type="GO" id="GO:0008483">
    <property type="term" value="F:transaminase activity"/>
    <property type="evidence" value="ECO:0007669"/>
    <property type="project" value="UniProtKB-KW"/>
</dbReference>
<protein>
    <submittedName>
        <fullName evidence="3">Aminotransferase class V-fold PLP-dependent enzyme</fullName>
    </submittedName>
</protein>
<gene>
    <name evidence="3" type="ORF">OCL06_01320</name>
</gene>
<reference evidence="4" key="1">
    <citation type="submission" date="2023-07" db="EMBL/GenBank/DDBJ databases">
        <title>Study on multiphase classification of strain Alteromonas salexigens isolated from the Yellow Sea.</title>
        <authorList>
            <person name="Sun L."/>
        </authorList>
    </citation>
    <scope>NUCLEOTIDE SEQUENCE [LARGE SCALE GENOMIC DNA]</scope>
    <source>
        <strain evidence="4">ASW11-19</strain>
    </source>
</reference>
<dbReference type="InterPro" id="IPR015421">
    <property type="entry name" value="PyrdxlP-dep_Trfase_major"/>
</dbReference>
<dbReference type="Proteomes" id="UP001209257">
    <property type="component" value="Unassembled WGS sequence"/>
</dbReference>
<dbReference type="PANTHER" id="PTHR43586:SF8">
    <property type="entry name" value="CYSTEINE DESULFURASE 1, CHLOROPLASTIC"/>
    <property type="match status" value="1"/>
</dbReference>
<evidence type="ECO:0000313" key="4">
    <source>
        <dbReference type="Proteomes" id="UP001209257"/>
    </source>
</evidence>
<organism evidence="3 4">
    <name type="scientific">Alteromonas salexigens</name>
    <dbReference type="NCBI Taxonomy" id="2982530"/>
    <lineage>
        <taxon>Bacteria</taxon>
        <taxon>Pseudomonadati</taxon>
        <taxon>Pseudomonadota</taxon>
        <taxon>Gammaproteobacteria</taxon>
        <taxon>Alteromonadales</taxon>
        <taxon>Alteromonadaceae</taxon>
        <taxon>Alteromonas/Salinimonas group</taxon>
        <taxon>Alteromonas</taxon>
    </lineage>
</organism>
<evidence type="ECO:0000313" key="3">
    <source>
        <dbReference type="EMBL" id="MCU7553233.1"/>
    </source>
</evidence>
<sequence>MYQQYYQRFLKANAGKQHFSPHSHYYWPDVTRQAMLDYWDDSARLADQKWAYFFEDCVPGLQQHISRLLGTQDPEQIVFAPNTHELLFRILSCKDWTQSLRILSTDAEFHSFYRQANRLAEMDTVSLNKVPAQPFQSFSDRFIEAIQGGQYDVIFLSHVFFNSGFVVSDIERIVDAVADQETLVVIDGYHHFMARPTDISAIQDRVFYLAGGYKYAQGGEGACFVHVPKPCKQRPLYTGWYAEFGQLDQPRDGQVQYSEDGMRFAGATMDFSPLYRLRAVLDLFSREDITPANINAHVMKVQEAFLSQLDTLAHPMVNRQALLVEDATERGHFLTFELPDAQTTATIAQNLERHHIMTDYRGNRLRFGFALYHSPDQLDISALSSC</sequence>
<comment type="caution">
    <text evidence="3">The sequence shown here is derived from an EMBL/GenBank/DDBJ whole genome shotgun (WGS) entry which is preliminary data.</text>
</comment>
<keyword evidence="4" id="KW-1185">Reference proteome</keyword>
<dbReference type="InterPro" id="IPR015422">
    <property type="entry name" value="PyrdxlP-dep_Trfase_small"/>
</dbReference>
<keyword evidence="3" id="KW-0032">Aminotransferase</keyword>
<dbReference type="Gene3D" id="3.90.1150.10">
    <property type="entry name" value="Aspartate Aminotransferase, domain 1"/>
    <property type="match status" value="1"/>
</dbReference>
<dbReference type="SUPFAM" id="SSF53383">
    <property type="entry name" value="PLP-dependent transferases"/>
    <property type="match status" value="1"/>
</dbReference>
<dbReference type="EMBL" id="JAOTJC010000004">
    <property type="protein sequence ID" value="MCU7553233.1"/>
    <property type="molecule type" value="Genomic_DNA"/>
</dbReference>
<accession>A0ABT2VJ40</accession>
<dbReference type="RefSeq" id="WP_262991938.1">
    <property type="nucleotide sequence ID" value="NZ_JAOTJC010000004.1"/>
</dbReference>
<dbReference type="PANTHER" id="PTHR43586">
    <property type="entry name" value="CYSTEINE DESULFURASE"/>
    <property type="match status" value="1"/>
</dbReference>
<dbReference type="Pfam" id="PF00266">
    <property type="entry name" value="Aminotran_5"/>
    <property type="match status" value="1"/>
</dbReference>
<dbReference type="InterPro" id="IPR015424">
    <property type="entry name" value="PyrdxlP-dep_Trfase"/>
</dbReference>
<feature type="domain" description="Aminotransferase class V" evidence="2">
    <location>
        <begin position="61"/>
        <end position="358"/>
    </location>
</feature>
<dbReference type="InterPro" id="IPR000192">
    <property type="entry name" value="Aminotrans_V_dom"/>
</dbReference>